<dbReference type="HOGENOM" id="CLU_018816_2_1_6"/>
<dbReference type="Gene3D" id="1.10.287.470">
    <property type="entry name" value="Helix hairpin bin"/>
    <property type="match status" value="1"/>
</dbReference>
<feature type="chain" id="PRO_5004137006" evidence="5">
    <location>
        <begin position="22"/>
        <end position="414"/>
    </location>
</feature>
<keyword evidence="11" id="KW-1185">Reference proteome</keyword>
<evidence type="ECO:0000256" key="5">
    <source>
        <dbReference type="SAM" id="SignalP"/>
    </source>
</evidence>
<dbReference type="InterPro" id="IPR058624">
    <property type="entry name" value="MdtA-like_HH"/>
</dbReference>
<dbReference type="GO" id="GO:0005886">
    <property type="term" value="C:plasma membrane"/>
    <property type="evidence" value="ECO:0007669"/>
    <property type="project" value="UniProtKB-SubCell"/>
</dbReference>
<dbReference type="Pfam" id="PF25967">
    <property type="entry name" value="RND-MFP_C"/>
    <property type="match status" value="1"/>
</dbReference>
<dbReference type="PANTHER" id="PTHR30158">
    <property type="entry name" value="ACRA/E-RELATED COMPONENT OF DRUG EFFLUX TRANSPORTER"/>
    <property type="match status" value="1"/>
</dbReference>
<comment type="caution">
    <text evidence="10">The sequence shown here is derived from an EMBL/GenBank/DDBJ whole genome shotgun (WGS) entry which is preliminary data.</text>
</comment>
<feature type="domain" description="Multidrug resistance protein MdtA-like barrel-sandwich hybrid" evidence="7">
    <location>
        <begin position="67"/>
        <end position="208"/>
    </location>
</feature>
<comment type="subcellular location">
    <subcellularLocation>
        <location evidence="1">Cell inner membrane</location>
        <topology evidence="1">Lipid-anchor</topology>
    </subcellularLocation>
</comment>
<keyword evidence="5" id="KW-0732">Signal</keyword>
<dbReference type="Gene3D" id="2.40.50.100">
    <property type="match status" value="1"/>
</dbReference>
<dbReference type="PANTHER" id="PTHR30158:SF3">
    <property type="entry name" value="MULTIDRUG EFFLUX PUMP SUBUNIT ACRA-RELATED"/>
    <property type="match status" value="1"/>
</dbReference>
<dbReference type="Gene3D" id="2.40.420.20">
    <property type="match status" value="1"/>
</dbReference>
<evidence type="ECO:0000259" key="7">
    <source>
        <dbReference type="Pfam" id="PF25917"/>
    </source>
</evidence>
<feature type="region of interest" description="Disordered" evidence="4">
    <location>
        <begin position="388"/>
        <end position="414"/>
    </location>
</feature>
<feature type="domain" description="Multidrug resistance protein MdtA-like C-terminal permuted SH3" evidence="9">
    <location>
        <begin position="305"/>
        <end position="367"/>
    </location>
</feature>
<organism evidence="10 11">
    <name type="scientific">Acinetobacter guillouiae NIPH 991</name>
    <dbReference type="NCBI Taxonomy" id="1217656"/>
    <lineage>
        <taxon>Bacteria</taxon>
        <taxon>Pseudomonadati</taxon>
        <taxon>Pseudomonadota</taxon>
        <taxon>Gammaproteobacteria</taxon>
        <taxon>Moraxellales</taxon>
        <taxon>Moraxellaceae</taxon>
        <taxon>Acinetobacter</taxon>
    </lineage>
</organism>
<dbReference type="AlphaFoldDB" id="N8YBW6"/>
<evidence type="ECO:0000259" key="6">
    <source>
        <dbReference type="Pfam" id="PF25876"/>
    </source>
</evidence>
<dbReference type="SUPFAM" id="SSF111369">
    <property type="entry name" value="HlyD-like secretion proteins"/>
    <property type="match status" value="1"/>
</dbReference>
<dbReference type="Pfam" id="PF25944">
    <property type="entry name" value="Beta-barrel_RND"/>
    <property type="match status" value="1"/>
</dbReference>
<name>N8YBW6_ACIGI</name>
<sequence>MMPKPYFFIILLVVLSGSALTGCNRSGNAEAEQAQQAAPAKVSIYTVQQQDIHLIENLPARVQAYRISEIRPQVGGIIEKVLFTQGSEVKAGQPLFKINSEILQADVNSNQALLAKAQAEVVRLKTQQERYRQLLPSNAISKQEFNNTEAAYQQALAEVAQTKAALARQNLNLRYATVRAPISGQIGKLLVTEGALVSTSDTNPMALVHQLDKVYVDVKQSISEYEQLQDRLSDGSLLQRGGAEVSISNSQGKLYPVTGKILFSDTSVDPNTGDVTIRVEVNNPQRKLLPGMYVRVGLNRASQPNALLVPEQAVQRDISGQAQLLIVKANQTAETRPVSLGQLYKGFYVVNSGIKAGEKVIVEGHDRIQQPEQPLKITQWKSQYTTDVGTLQTKNKGSDQSTAGQSSPNTGEKL</sequence>
<evidence type="ECO:0000313" key="10">
    <source>
        <dbReference type="EMBL" id="ENV16830.1"/>
    </source>
</evidence>
<reference evidence="10 11" key="1">
    <citation type="submission" date="2013-02" db="EMBL/GenBank/DDBJ databases">
        <title>The Genome Sequence of Acinetobacter guillouiae NIPH 991.</title>
        <authorList>
            <consortium name="The Broad Institute Genome Sequencing Platform"/>
            <consortium name="The Broad Institute Genome Sequencing Center for Infectious Disease"/>
            <person name="Cerqueira G."/>
            <person name="Feldgarden M."/>
            <person name="Courvalin P."/>
            <person name="Perichon B."/>
            <person name="Grillot-Courvalin C."/>
            <person name="Clermont D."/>
            <person name="Rocha E."/>
            <person name="Yoon E.-J."/>
            <person name="Nemec A."/>
            <person name="Walker B."/>
            <person name="Young S.K."/>
            <person name="Zeng Q."/>
            <person name="Gargeya S."/>
            <person name="Fitzgerald M."/>
            <person name="Haas B."/>
            <person name="Abouelleil A."/>
            <person name="Alvarado L."/>
            <person name="Arachchi H.M."/>
            <person name="Berlin A.M."/>
            <person name="Chapman S.B."/>
            <person name="Dewar J."/>
            <person name="Goldberg J."/>
            <person name="Griggs A."/>
            <person name="Gujja S."/>
            <person name="Hansen M."/>
            <person name="Howarth C."/>
            <person name="Imamovic A."/>
            <person name="Larimer J."/>
            <person name="McCowan C."/>
            <person name="Murphy C."/>
            <person name="Neiman D."/>
            <person name="Pearson M."/>
            <person name="Priest M."/>
            <person name="Roberts A."/>
            <person name="Saif S."/>
            <person name="Shea T."/>
            <person name="Sisk P."/>
            <person name="Sykes S."/>
            <person name="Wortman J."/>
            <person name="Nusbaum C."/>
            <person name="Birren B."/>
        </authorList>
    </citation>
    <scope>NUCLEOTIDE SEQUENCE [LARGE SCALE GENOMIC DNA]</scope>
    <source>
        <strain evidence="10 11">NIPH 991</strain>
    </source>
</reference>
<dbReference type="PATRIC" id="fig|1217656.3.peg.2523"/>
<comment type="similarity">
    <text evidence="2">Belongs to the membrane fusion protein (MFP) (TC 8.A.1) family.</text>
</comment>
<evidence type="ECO:0000256" key="3">
    <source>
        <dbReference type="SAM" id="Coils"/>
    </source>
</evidence>
<evidence type="ECO:0000259" key="8">
    <source>
        <dbReference type="Pfam" id="PF25944"/>
    </source>
</evidence>
<dbReference type="Proteomes" id="UP000013148">
    <property type="component" value="Unassembled WGS sequence"/>
</dbReference>
<dbReference type="InterPro" id="IPR058626">
    <property type="entry name" value="MdtA-like_b-barrel"/>
</dbReference>
<dbReference type="RefSeq" id="WP_004820646.1">
    <property type="nucleotide sequence ID" value="NZ_KB849456.1"/>
</dbReference>
<evidence type="ECO:0000256" key="4">
    <source>
        <dbReference type="SAM" id="MobiDB-lite"/>
    </source>
</evidence>
<dbReference type="eggNOG" id="COG0845">
    <property type="taxonomic scope" value="Bacteria"/>
</dbReference>
<feature type="domain" description="Multidrug resistance protein MdtA-like alpha-helical hairpin" evidence="6">
    <location>
        <begin position="108"/>
        <end position="176"/>
    </location>
</feature>
<feature type="signal peptide" evidence="5">
    <location>
        <begin position="1"/>
        <end position="21"/>
    </location>
</feature>
<dbReference type="NCBIfam" id="TIGR01730">
    <property type="entry name" value="RND_mfp"/>
    <property type="match status" value="1"/>
</dbReference>
<dbReference type="InterPro" id="IPR058625">
    <property type="entry name" value="MdtA-like_BSH"/>
</dbReference>
<dbReference type="PROSITE" id="PS51257">
    <property type="entry name" value="PROKAR_LIPOPROTEIN"/>
    <property type="match status" value="1"/>
</dbReference>
<keyword evidence="3" id="KW-0175">Coiled coil</keyword>
<feature type="coiled-coil region" evidence="3">
    <location>
        <begin position="107"/>
        <end position="172"/>
    </location>
</feature>
<protein>
    <submittedName>
        <fullName evidence="10">Uncharacterized protein</fullName>
    </submittedName>
</protein>
<dbReference type="GO" id="GO:0046677">
    <property type="term" value="P:response to antibiotic"/>
    <property type="evidence" value="ECO:0007669"/>
    <property type="project" value="TreeGrafter"/>
</dbReference>
<accession>N8YBW6</accession>
<dbReference type="Gene3D" id="2.40.30.170">
    <property type="match status" value="1"/>
</dbReference>
<evidence type="ECO:0000256" key="2">
    <source>
        <dbReference type="ARBA" id="ARBA00009477"/>
    </source>
</evidence>
<evidence type="ECO:0000256" key="1">
    <source>
        <dbReference type="ARBA" id="ARBA00004519"/>
    </source>
</evidence>
<dbReference type="GO" id="GO:0022857">
    <property type="term" value="F:transmembrane transporter activity"/>
    <property type="evidence" value="ECO:0007669"/>
    <property type="project" value="InterPro"/>
</dbReference>
<gene>
    <name evidence="10" type="ORF">F964_02578</name>
</gene>
<dbReference type="Pfam" id="PF25917">
    <property type="entry name" value="BSH_RND"/>
    <property type="match status" value="1"/>
</dbReference>
<dbReference type="EMBL" id="APPJ01000011">
    <property type="protein sequence ID" value="ENV16830.1"/>
    <property type="molecule type" value="Genomic_DNA"/>
</dbReference>
<feature type="domain" description="Multidrug resistance protein MdtA-like beta-barrel" evidence="8">
    <location>
        <begin position="214"/>
        <end position="299"/>
    </location>
</feature>
<dbReference type="InterPro" id="IPR058627">
    <property type="entry name" value="MdtA-like_C"/>
</dbReference>
<dbReference type="Pfam" id="PF25876">
    <property type="entry name" value="HH_MFP_RND"/>
    <property type="match status" value="1"/>
</dbReference>
<dbReference type="InterPro" id="IPR006143">
    <property type="entry name" value="RND_pump_MFP"/>
</dbReference>
<evidence type="ECO:0000313" key="11">
    <source>
        <dbReference type="Proteomes" id="UP000013148"/>
    </source>
</evidence>
<dbReference type="FunFam" id="2.40.420.20:FF:000001">
    <property type="entry name" value="Efflux RND transporter periplasmic adaptor subunit"/>
    <property type="match status" value="1"/>
</dbReference>
<evidence type="ECO:0000259" key="9">
    <source>
        <dbReference type="Pfam" id="PF25967"/>
    </source>
</evidence>
<proteinExistence type="inferred from homology"/>